<dbReference type="SUPFAM" id="SSF56281">
    <property type="entry name" value="Metallo-hydrolase/oxidoreductase"/>
    <property type="match status" value="1"/>
</dbReference>
<dbReference type="PANTHER" id="PTHR30619:SF7">
    <property type="entry name" value="BETA-LACTAMASE DOMAIN PROTEIN"/>
    <property type="match status" value="1"/>
</dbReference>
<comment type="caution">
    <text evidence="3">The sequence shown here is derived from an EMBL/GenBank/DDBJ whole genome shotgun (WGS) entry which is preliminary data.</text>
</comment>
<feature type="domain" description="Metallo-beta-lactamase" evidence="2">
    <location>
        <begin position="51"/>
        <end position="243"/>
    </location>
</feature>
<reference evidence="3 4" key="1">
    <citation type="submission" date="2024-11" db="EMBL/GenBank/DDBJ databases">
        <authorList>
            <person name="Heng Y.C."/>
            <person name="Lim A.C.H."/>
            <person name="Lee J.K.Y."/>
            <person name="Kittelmann S."/>
        </authorList>
    </citation>
    <scope>NUCLEOTIDE SEQUENCE [LARGE SCALE GENOMIC DNA]</scope>
    <source>
        <strain evidence="3 4">WILCCON 0202</strain>
    </source>
</reference>
<dbReference type="InterPro" id="IPR052159">
    <property type="entry name" value="Competence_DNA_uptake"/>
</dbReference>
<evidence type="ECO:0000313" key="3">
    <source>
        <dbReference type="EMBL" id="MFL0269910.1"/>
    </source>
</evidence>
<dbReference type="PANTHER" id="PTHR30619">
    <property type="entry name" value="DNA INTERNALIZATION/COMPETENCE PROTEIN COMEC/REC2"/>
    <property type="match status" value="1"/>
</dbReference>
<organism evidence="3 4">
    <name type="scientific">Candidatus Clostridium radicumherbarum</name>
    <dbReference type="NCBI Taxonomy" id="3381662"/>
    <lineage>
        <taxon>Bacteria</taxon>
        <taxon>Bacillati</taxon>
        <taxon>Bacillota</taxon>
        <taxon>Clostridia</taxon>
        <taxon>Eubacteriales</taxon>
        <taxon>Clostridiaceae</taxon>
        <taxon>Clostridium</taxon>
    </lineage>
</organism>
<evidence type="ECO:0000313" key="4">
    <source>
        <dbReference type="Proteomes" id="UP001623661"/>
    </source>
</evidence>
<gene>
    <name evidence="3" type="ORF">ACJDUH_17680</name>
</gene>
<keyword evidence="1" id="KW-0812">Transmembrane</keyword>
<dbReference type="Pfam" id="PF00753">
    <property type="entry name" value="Lactamase_B"/>
    <property type="match status" value="1"/>
</dbReference>
<accession>A0ABW8TW14</accession>
<evidence type="ECO:0000259" key="2">
    <source>
        <dbReference type="SMART" id="SM00849"/>
    </source>
</evidence>
<keyword evidence="1" id="KW-1133">Transmembrane helix</keyword>
<dbReference type="InterPro" id="IPR036866">
    <property type="entry name" value="RibonucZ/Hydroxyglut_hydro"/>
</dbReference>
<keyword evidence="1" id="KW-0472">Membrane</keyword>
<sequence length="286" mass="31718">MKKFLKPIIIYVFIPFLFISLTIYLISYSAVSKVNPIYKDKLIVHYIDVGQADSILVQVNGKNLLIDAGSIDSKDKLVSYLKKQGVHKLDYVIATHPHEDHIGGMSTVIKKFTIGEFFAPKKLSNTNVFENMITALKDTKIKTAKAGVKINLGANTICEMLAPNNSEYDDINNYSAVIKLTYINNKFLFMGDAQKLSEDEIINSNADISSDVIKIGHHGSSTSSSKEFLDKVKPKIAVISCGRGNQFGHPNKGTISELKNRRSTIYRTDIVGTVILISDGNTIKKQ</sequence>
<feature type="transmembrane region" description="Helical" evidence="1">
    <location>
        <begin position="9"/>
        <end position="31"/>
    </location>
</feature>
<name>A0ABW8TW14_9CLOT</name>
<dbReference type="InterPro" id="IPR035681">
    <property type="entry name" value="ComA-like_MBL"/>
</dbReference>
<dbReference type="InterPro" id="IPR001279">
    <property type="entry name" value="Metallo-B-lactamas"/>
</dbReference>
<dbReference type="Gene3D" id="3.60.15.10">
    <property type="entry name" value="Ribonuclease Z/Hydroxyacylglutathione hydrolase-like"/>
    <property type="match status" value="1"/>
</dbReference>
<dbReference type="CDD" id="cd07731">
    <property type="entry name" value="ComA-like_MBL-fold"/>
    <property type="match status" value="1"/>
</dbReference>
<evidence type="ECO:0000256" key="1">
    <source>
        <dbReference type="SAM" id="Phobius"/>
    </source>
</evidence>
<keyword evidence="4" id="KW-1185">Reference proteome</keyword>
<protein>
    <submittedName>
        <fullName evidence="3">ComEC/Rec2 family competence protein</fullName>
    </submittedName>
</protein>
<dbReference type="SMART" id="SM00849">
    <property type="entry name" value="Lactamase_B"/>
    <property type="match status" value="1"/>
</dbReference>
<dbReference type="EMBL" id="JBJHZY010000004">
    <property type="protein sequence ID" value="MFL0269910.1"/>
    <property type="molecule type" value="Genomic_DNA"/>
</dbReference>
<proteinExistence type="predicted"/>
<dbReference type="Proteomes" id="UP001623661">
    <property type="component" value="Unassembled WGS sequence"/>
</dbReference>